<accession>A0ABY7NFA5</accession>
<dbReference type="SUPFAM" id="SSF53448">
    <property type="entry name" value="Nucleotide-diphospho-sugar transferases"/>
    <property type="match status" value="1"/>
</dbReference>
<evidence type="ECO:0000313" key="2">
    <source>
        <dbReference type="Proteomes" id="UP001212421"/>
    </source>
</evidence>
<dbReference type="CDD" id="cd04186">
    <property type="entry name" value="GT_2_like_c"/>
    <property type="match status" value="1"/>
</dbReference>
<proteinExistence type="predicted"/>
<dbReference type="Proteomes" id="UP001212421">
    <property type="component" value="Chromosome"/>
</dbReference>
<reference evidence="1 2" key="1">
    <citation type="submission" date="2021-05" db="EMBL/GenBank/DDBJ databases">
        <authorList>
            <person name="Kumar R."/>
            <person name="Kumar A."/>
            <person name="Mukhia S."/>
        </authorList>
    </citation>
    <scope>NUCLEOTIDE SEQUENCE [LARGE SCALE GENOMIC DNA]</scope>
    <source>
        <strain evidence="1 2">ERMR7:08</strain>
    </source>
</reference>
<dbReference type="PANTHER" id="PTHR43179">
    <property type="entry name" value="RHAMNOSYLTRANSFERASE WBBL"/>
    <property type="match status" value="1"/>
</dbReference>
<evidence type="ECO:0000313" key="1">
    <source>
        <dbReference type="EMBL" id="WBM79476.1"/>
    </source>
</evidence>
<sequence length="281" mass="30316">MPHSAVVITVTHNTGTTLESFLQSLIDSDGGRPDVVIVDNASDDLSVERLAASAYGARLIELPDNRGYGAGIAVGVKAADAVADLLVIANPDVVFTPGALAALIAAADDIPGAGAIGPRILDATGAVYPSARQLPSLGTGIGHAILGRIWSTNPWSRKYRAEGEYGAEQRDAGWLSGACLLVRRTAYEAVDGFDPSYFMYFEDVDLGSRLSKAGWRNVYYPESVVVHTGAHSTSNNARRMEQVHHDSAYTYLSRQYPAWYQLPVRVALKLALSVRLWWVTR</sequence>
<protein>
    <submittedName>
        <fullName evidence="1">Glycosyltransferase family 2 protein</fullName>
    </submittedName>
</protein>
<organism evidence="1 2">
    <name type="scientific">Cryobacterium breve</name>
    <dbReference type="NCBI Taxonomy" id="1259258"/>
    <lineage>
        <taxon>Bacteria</taxon>
        <taxon>Bacillati</taxon>
        <taxon>Actinomycetota</taxon>
        <taxon>Actinomycetes</taxon>
        <taxon>Micrococcales</taxon>
        <taxon>Microbacteriaceae</taxon>
        <taxon>Cryobacterium</taxon>
    </lineage>
</organism>
<dbReference type="Gene3D" id="3.90.550.10">
    <property type="entry name" value="Spore Coat Polysaccharide Biosynthesis Protein SpsA, Chain A"/>
    <property type="match status" value="1"/>
</dbReference>
<name>A0ABY7NFA5_9MICO</name>
<gene>
    <name evidence="1" type="ORF">KIV56_14180</name>
</gene>
<keyword evidence="2" id="KW-1185">Reference proteome</keyword>
<dbReference type="EMBL" id="CP075584">
    <property type="protein sequence ID" value="WBM79476.1"/>
    <property type="molecule type" value="Genomic_DNA"/>
</dbReference>
<dbReference type="Pfam" id="PF13641">
    <property type="entry name" value="Glyco_tranf_2_3"/>
    <property type="match status" value="1"/>
</dbReference>
<dbReference type="InterPro" id="IPR029044">
    <property type="entry name" value="Nucleotide-diphossugar_trans"/>
</dbReference>
<dbReference type="PANTHER" id="PTHR43179:SF7">
    <property type="entry name" value="RHAMNOSYLTRANSFERASE WBBL"/>
    <property type="match status" value="1"/>
</dbReference>
<dbReference type="RefSeq" id="WP_281534055.1">
    <property type="nucleotide sequence ID" value="NZ_CP075584.1"/>
</dbReference>